<evidence type="ECO:0000256" key="1">
    <source>
        <dbReference type="SAM" id="MobiDB-lite"/>
    </source>
</evidence>
<dbReference type="AlphaFoldDB" id="A0A916TK30"/>
<reference evidence="2" key="1">
    <citation type="journal article" date="2014" name="Int. J. Syst. Evol. Microbiol.">
        <title>Complete genome sequence of Corynebacterium casei LMG S-19264T (=DSM 44701T), isolated from a smear-ripened cheese.</title>
        <authorList>
            <consortium name="US DOE Joint Genome Institute (JGI-PGF)"/>
            <person name="Walter F."/>
            <person name="Albersmeier A."/>
            <person name="Kalinowski J."/>
            <person name="Ruckert C."/>
        </authorList>
    </citation>
    <scope>NUCLEOTIDE SEQUENCE</scope>
    <source>
        <strain evidence="2">CGMCC 1.12426</strain>
    </source>
</reference>
<accession>A0A916TK30</accession>
<feature type="compositionally biased region" description="Basic and acidic residues" evidence="1">
    <location>
        <begin position="130"/>
        <end position="139"/>
    </location>
</feature>
<dbReference type="RefSeq" id="WP_150496163.1">
    <property type="nucleotide sequence ID" value="NZ_BMFA01000006.1"/>
</dbReference>
<proteinExistence type="predicted"/>
<keyword evidence="3" id="KW-1185">Reference proteome</keyword>
<name>A0A916TK30_9HYPH</name>
<comment type="caution">
    <text evidence="2">The sequence shown here is derived from an EMBL/GenBank/DDBJ whole genome shotgun (WGS) entry which is preliminary data.</text>
</comment>
<feature type="region of interest" description="Disordered" evidence="1">
    <location>
        <begin position="119"/>
        <end position="147"/>
    </location>
</feature>
<dbReference type="OrthoDB" id="7679445at2"/>
<protein>
    <submittedName>
        <fullName evidence="2">Uncharacterized protein</fullName>
    </submittedName>
</protein>
<feature type="region of interest" description="Disordered" evidence="1">
    <location>
        <begin position="1"/>
        <end position="26"/>
    </location>
</feature>
<sequence>MTGDDGADPSLSGTVAPGSKDVHTSEPPELLIPRLYAACAGQVARIEERLRALLPGDGDLSEIDKTVKTLAAMAKTLELLIELERSRAREALAEPDADTHAEPDALRAELAKRLSGLCGGRADGNGAAEPEPRRDETAFERLGLSGP</sequence>
<gene>
    <name evidence="2" type="ORF">GCM10011316_23720</name>
</gene>
<reference evidence="2" key="2">
    <citation type="submission" date="2020-09" db="EMBL/GenBank/DDBJ databases">
        <authorList>
            <person name="Sun Q."/>
            <person name="Zhou Y."/>
        </authorList>
    </citation>
    <scope>NUCLEOTIDE SEQUENCE</scope>
    <source>
        <strain evidence="2">CGMCC 1.12426</strain>
    </source>
</reference>
<dbReference type="Proteomes" id="UP000605148">
    <property type="component" value="Unassembled WGS sequence"/>
</dbReference>
<evidence type="ECO:0000313" key="2">
    <source>
        <dbReference type="EMBL" id="GGB50896.1"/>
    </source>
</evidence>
<organism evidence="2 3">
    <name type="scientific">Roseibium aquae</name>
    <dbReference type="NCBI Taxonomy" id="1323746"/>
    <lineage>
        <taxon>Bacteria</taxon>
        <taxon>Pseudomonadati</taxon>
        <taxon>Pseudomonadota</taxon>
        <taxon>Alphaproteobacteria</taxon>
        <taxon>Hyphomicrobiales</taxon>
        <taxon>Stappiaceae</taxon>
        <taxon>Roseibium</taxon>
    </lineage>
</organism>
<dbReference type="EMBL" id="BMFA01000006">
    <property type="protein sequence ID" value="GGB50896.1"/>
    <property type="molecule type" value="Genomic_DNA"/>
</dbReference>
<evidence type="ECO:0000313" key="3">
    <source>
        <dbReference type="Proteomes" id="UP000605148"/>
    </source>
</evidence>